<dbReference type="GO" id="GO:0005524">
    <property type="term" value="F:ATP binding"/>
    <property type="evidence" value="ECO:0007669"/>
    <property type="project" value="InterPro"/>
</dbReference>
<organism evidence="5 6">
    <name type="scientific">Symbiodinium pilosum</name>
    <name type="common">Dinoflagellate</name>
    <dbReference type="NCBI Taxonomy" id="2952"/>
    <lineage>
        <taxon>Eukaryota</taxon>
        <taxon>Sar</taxon>
        <taxon>Alveolata</taxon>
        <taxon>Dinophyceae</taxon>
        <taxon>Suessiales</taxon>
        <taxon>Symbiodiniaceae</taxon>
        <taxon>Symbiodinium</taxon>
    </lineage>
</organism>
<dbReference type="OrthoDB" id="420328at2759"/>
<evidence type="ECO:0000256" key="2">
    <source>
        <dbReference type="ARBA" id="ARBA00022679"/>
    </source>
</evidence>
<keyword evidence="6" id="KW-1185">Reference proteome</keyword>
<comment type="caution">
    <text evidence="5">The sequence shown here is derived from an EMBL/GenBank/DDBJ whole genome shotgun (WGS) entry which is preliminary data.</text>
</comment>
<dbReference type="AlphaFoldDB" id="A0A812WK31"/>
<reference evidence="5" key="1">
    <citation type="submission" date="2021-02" db="EMBL/GenBank/DDBJ databases">
        <authorList>
            <person name="Dougan E. K."/>
            <person name="Rhodes N."/>
            <person name="Thang M."/>
            <person name="Chan C."/>
        </authorList>
    </citation>
    <scope>NUCLEOTIDE SEQUENCE</scope>
</reference>
<gene>
    <name evidence="5" type="primary">crop</name>
    <name evidence="5" type="ORF">SPIL2461_LOCUS18867</name>
</gene>
<dbReference type="SUPFAM" id="SSF56112">
    <property type="entry name" value="Protein kinase-like (PK-like)"/>
    <property type="match status" value="1"/>
</dbReference>
<keyword evidence="2" id="KW-0808">Transferase</keyword>
<dbReference type="Proteomes" id="UP000649617">
    <property type="component" value="Unassembled WGS sequence"/>
</dbReference>
<accession>A0A812WK31</accession>
<dbReference type="InterPro" id="IPR011009">
    <property type="entry name" value="Kinase-like_dom_sf"/>
</dbReference>
<keyword evidence="1" id="KW-0723">Serine/threonine-protein kinase</keyword>
<dbReference type="GO" id="GO:0004674">
    <property type="term" value="F:protein serine/threonine kinase activity"/>
    <property type="evidence" value="ECO:0007669"/>
    <property type="project" value="UniProtKB-KW"/>
</dbReference>
<evidence type="ECO:0000256" key="1">
    <source>
        <dbReference type="ARBA" id="ARBA00022527"/>
    </source>
</evidence>
<proteinExistence type="predicted"/>
<evidence type="ECO:0000259" key="4">
    <source>
        <dbReference type="Pfam" id="PF02816"/>
    </source>
</evidence>
<sequence>MGTAISVCRNVLDAAFMDEEELSSALAQQYGPQLLLRVDAAPIRDGPGVHGNPFRLTDEVILEGVETVGVYAQFMARFSMARRFRSGSKPPFTWPTTERACTPHVFMRARVEGTSRYVLLDFCASLSEQTLAQVMLSLQDSKEMIQYAANFNQYLSEAAAADGGGDVPQVKICAPVGCRVLDSKIPQLTNSDAYVVIMDYPATDVTKFMLDGTEEYHELAQTFFHYVLWQSGGRALPFDLQGIETGQGDLVLADPCLLRESDDVSDQCREEAFAVLHRTCGQLCKGFDPHRRSGKVRRVCGVPSCSLQTALR</sequence>
<evidence type="ECO:0000256" key="3">
    <source>
        <dbReference type="ARBA" id="ARBA00022777"/>
    </source>
</evidence>
<feature type="domain" description="Alpha-type protein kinase" evidence="4">
    <location>
        <begin position="192"/>
        <end position="267"/>
    </location>
</feature>
<evidence type="ECO:0000313" key="5">
    <source>
        <dbReference type="EMBL" id="CAE7678924.1"/>
    </source>
</evidence>
<evidence type="ECO:0000313" key="6">
    <source>
        <dbReference type="Proteomes" id="UP000649617"/>
    </source>
</evidence>
<dbReference type="InterPro" id="IPR004166">
    <property type="entry name" value="a-kinase_dom"/>
</dbReference>
<dbReference type="EMBL" id="CAJNIZ010044122">
    <property type="protein sequence ID" value="CAE7678924.1"/>
    <property type="molecule type" value="Genomic_DNA"/>
</dbReference>
<dbReference type="Gene3D" id="3.20.200.10">
    <property type="entry name" value="MHCK/EF2 kinase"/>
    <property type="match status" value="1"/>
</dbReference>
<protein>
    <submittedName>
        <fullName evidence="5">Crop protein</fullName>
    </submittedName>
</protein>
<dbReference type="Pfam" id="PF02816">
    <property type="entry name" value="Alpha_kinase"/>
    <property type="match status" value="1"/>
</dbReference>
<keyword evidence="3" id="KW-0418">Kinase</keyword>
<name>A0A812WK31_SYMPI</name>